<sequence>MSIFMYSVKIVMYRMLVAALCSHHHHHQHQHHHHWRRAFDDQFGRRKIFQHLWRPFDNVICEGKIIFDMLSNEQERKKMKQLHFFTSKWSTNSSKALQSILEYFAQFHALSSVSSQSFTVDRDEECHISVPVQGSLAVQISAFNCQADK</sequence>
<evidence type="ECO:0000313" key="1">
    <source>
        <dbReference type="EMBL" id="KRZ04623.1"/>
    </source>
</evidence>
<proteinExistence type="predicted"/>
<name>A0A0V1H2S7_9BILA</name>
<gene>
    <name evidence="1" type="ORF">T11_18560</name>
</gene>
<protein>
    <submittedName>
        <fullName evidence="1">Uncharacterized protein</fullName>
    </submittedName>
</protein>
<organism evidence="1 2">
    <name type="scientific">Trichinella zimbabwensis</name>
    <dbReference type="NCBI Taxonomy" id="268475"/>
    <lineage>
        <taxon>Eukaryota</taxon>
        <taxon>Metazoa</taxon>
        <taxon>Ecdysozoa</taxon>
        <taxon>Nematoda</taxon>
        <taxon>Enoplea</taxon>
        <taxon>Dorylaimia</taxon>
        <taxon>Trichinellida</taxon>
        <taxon>Trichinellidae</taxon>
        <taxon>Trichinella</taxon>
    </lineage>
</organism>
<reference evidence="1 2" key="1">
    <citation type="submission" date="2015-01" db="EMBL/GenBank/DDBJ databases">
        <title>Evolution of Trichinella species and genotypes.</title>
        <authorList>
            <person name="Korhonen P.K."/>
            <person name="Edoardo P."/>
            <person name="Giuseppe L.R."/>
            <person name="Gasser R.B."/>
        </authorList>
    </citation>
    <scope>NUCLEOTIDE SEQUENCE [LARGE SCALE GENOMIC DNA]</scope>
    <source>
        <strain evidence="1">ISS1029</strain>
    </source>
</reference>
<dbReference type="Proteomes" id="UP000055024">
    <property type="component" value="Unassembled WGS sequence"/>
</dbReference>
<accession>A0A0V1H2S7</accession>
<dbReference type="AlphaFoldDB" id="A0A0V1H2S7"/>
<keyword evidence="2" id="KW-1185">Reference proteome</keyword>
<dbReference type="EMBL" id="JYDP01000159">
    <property type="protein sequence ID" value="KRZ04623.1"/>
    <property type="molecule type" value="Genomic_DNA"/>
</dbReference>
<comment type="caution">
    <text evidence="1">The sequence shown here is derived from an EMBL/GenBank/DDBJ whole genome shotgun (WGS) entry which is preliminary data.</text>
</comment>
<evidence type="ECO:0000313" key="2">
    <source>
        <dbReference type="Proteomes" id="UP000055024"/>
    </source>
</evidence>